<evidence type="ECO:0000313" key="4">
    <source>
        <dbReference type="Proteomes" id="UP000515154"/>
    </source>
</evidence>
<dbReference type="KEGG" id="osn:115220336"/>
<keyword evidence="1" id="KW-0175">Coiled coil</keyword>
<proteinExistence type="predicted"/>
<dbReference type="InterPro" id="IPR000210">
    <property type="entry name" value="BTB/POZ_dom"/>
</dbReference>
<dbReference type="Gene3D" id="3.30.710.10">
    <property type="entry name" value="Potassium Channel Kv1.1, Chain A"/>
    <property type="match status" value="1"/>
</dbReference>
<gene>
    <name evidence="5" type="primary">LOC115220336</name>
</gene>
<feature type="domain" description="BTB" evidence="3">
    <location>
        <begin position="542"/>
        <end position="609"/>
    </location>
</feature>
<dbReference type="PANTHER" id="PTHR21446:SF12">
    <property type="entry name" value="POTASSIUM CHANNEL TETRAMERIZATION DOMAIN CONTAINING 1"/>
    <property type="match status" value="1"/>
</dbReference>
<sequence length="911" mass="103226">MSDVADSKPLPSSLTQSFMNDFNADIVSRTKSDKNVLLVADDPPPAMNSINFINLDECNQLAGSRNTKRVTASSVKLFRAFLKETNNGRTDFENFDEEILINHLITFFKRVRKPDGDLYTKNGLLSIRFGLRRRLLDLRKVDITKHPHLNSVFTAQINKLKREGKGDINHYPPISHDDMFKIYSSGILSPDTPKGLLRKIFFETEMFFCRRSRENLRDLKGSHFKIETDDQGKKYLTTDFDPSFGGGPIKRIYETGTDICPVKAFRKFLLKRHSSCEALFQRPVDIIPFSEQDPWFHCSALGLNKLANMMREISSEACLSKIYTNHSIRATSKSVFDLVWNGLFSQNSANPIAPASSEISNISDTTSVSREKPGQRRPSSSRGNETDIDLKSNLDIQEIERKHAPVEENNCELYPGVNNVGNTYSLNSFNGNVQAEKQAAEKDIVETAAVNPMEFKLRQSEFMEAQKQQAEFIEAQKQQAEFMEAQKQQAEFMEAQKQQAEKLAEERQQRQNENKVYKYMVLNHEKKILETLRTLWKGNQFCDAMLQNECVSIPVHKILLIACCPKILDTYDYIMKDTNVQVCFPRKVSADALRAFVDYLYNGSLNLSKSILDSMEYLSGMLGLDDIRQLCNQFRLDLFNDSNNVPDKTIVTVSHSQNTSGLHLSLSNPPATPPPPIIRLSSQTTLSAMSTTNIQMPSSSPHYQDNRRVSYSQKSSENRFNILPEHSTDSEVLNVNSIKLEPEVDLTVDDCTEVKQEIATYQNSEDCQFGSWSQIDSQSDDSLSHRKKNDSVNFDIQTTVDLSVTPLKSFTSHSQKTASHDDPDLQSVITISPSNSPLHSPTSVDSSPDVQTFEVDSETPNLKTHLNPYPVGLVMANTHNLTLTENNRKKRSTFEDFDVDFECKKSKMALQ</sequence>
<dbReference type="InterPro" id="IPR052787">
    <property type="entry name" value="MAVS"/>
</dbReference>
<reference evidence="5" key="1">
    <citation type="submission" date="2025-08" db="UniProtKB">
        <authorList>
            <consortium name="RefSeq"/>
        </authorList>
    </citation>
    <scope>IDENTIFICATION</scope>
</reference>
<dbReference type="AlphaFoldDB" id="A0A6P7T908"/>
<evidence type="ECO:0000256" key="2">
    <source>
        <dbReference type="SAM" id="MobiDB-lite"/>
    </source>
</evidence>
<dbReference type="PROSITE" id="PS50097">
    <property type="entry name" value="BTB"/>
    <property type="match status" value="1"/>
</dbReference>
<dbReference type="RefSeq" id="XP_029646296.1">
    <property type="nucleotide sequence ID" value="XM_029790436.2"/>
</dbReference>
<dbReference type="SUPFAM" id="SSF54695">
    <property type="entry name" value="POZ domain"/>
    <property type="match status" value="1"/>
</dbReference>
<feature type="compositionally biased region" description="Polar residues" evidence="2">
    <location>
        <begin position="357"/>
        <end position="368"/>
    </location>
</feature>
<evidence type="ECO:0000313" key="5">
    <source>
        <dbReference type="RefSeq" id="XP_029646296.1"/>
    </source>
</evidence>
<feature type="coiled-coil region" evidence="1">
    <location>
        <begin position="463"/>
        <end position="513"/>
    </location>
</feature>
<protein>
    <submittedName>
        <fullName evidence="5">Uncharacterized protein LOC115220336 isoform X1</fullName>
    </submittedName>
</protein>
<dbReference type="Pfam" id="PF00651">
    <property type="entry name" value="BTB"/>
    <property type="match status" value="1"/>
</dbReference>
<feature type="region of interest" description="Disordered" evidence="2">
    <location>
        <begin position="354"/>
        <end position="389"/>
    </location>
</feature>
<dbReference type="PANTHER" id="PTHR21446">
    <property type="entry name" value="DUF3504 DOMAIN-CONTAINING PROTEIN"/>
    <property type="match status" value="1"/>
</dbReference>
<accession>A0A6P7T908</accession>
<evidence type="ECO:0000259" key="3">
    <source>
        <dbReference type="PROSITE" id="PS50097"/>
    </source>
</evidence>
<evidence type="ECO:0000256" key="1">
    <source>
        <dbReference type="SAM" id="Coils"/>
    </source>
</evidence>
<feature type="region of interest" description="Disordered" evidence="2">
    <location>
        <begin position="813"/>
        <end position="850"/>
    </location>
</feature>
<keyword evidence="4" id="KW-1185">Reference proteome</keyword>
<organism evidence="4 5">
    <name type="scientific">Octopus sinensis</name>
    <name type="common">East Asian common octopus</name>
    <dbReference type="NCBI Taxonomy" id="2607531"/>
    <lineage>
        <taxon>Eukaryota</taxon>
        <taxon>Metazoa</taxon>
        <taxon>Spiralia</taxon>
        <taxon>Lophotrochozoa</taxon>
        <taxon>Mollusca</taxon>
        <taxon>Cephalopoda</taxon>
        <taxon>Coleoidea</taxon>
        <taxon>Octopodiformes</taxon>
        <taxon>Octopoda</taxon>
        <taxon>Incirrata</taxon>
        <taxon>Octopodidae</taxon>
        <taxon>Octopus</taxon>
    </lineage>
</organism>
<name>A0A6P7T908_9MOLL</name>
<dbReference type="Proteomes" id="UP000515154">
    <property type="component" value="Linkage group LG16"/>
</dbReference>
<dbReference type="SMART" id="SM00225">
    <property type="entry name" value="BTB"/>
    <property type="match status" value="1"/>
</dbReference>
<dbReference type="InterPro" id="IPR011333">
    <property type="entry name" value="SKP1/BTB/POZ_sf"/>
</dbReference>
<feature type="compositionally biased region" description="Polar residues" evidence="2">
    <location>
        <begin position="827"/>
        <end position="850"/>
    </location>
</feature>
<feature type="region of interest" description="Disordered" evidence="2">
    <location>
        <begin position="694"/>
        <end position="715"/>
    </location>
</feature>